<evidence type="ECO:0000313" key="2">
    <source>
        <dbReference type="EMBL" id="KAL0950424.1"/>
    </source>
</evidence>
<gene>
    <name evidence="2" type="ORF">HGRIS_010377</name>
</gene>
<organism evidence="2 3">
    <name type="scientific">Hohenbuehelia grisea</name>
    <dbReference type="NCBI Taxonomy" id="104357"/>
    <lineage>
        <taxon>Eukaryota</taxon>
        <taxon>Fungi</taxon>
        <taxon>Dikarya</taxon>
        <taxon>Basidiomycota</taxon>
        <taxon>Agaricomycotina</taxon>
        <taxon>Agaricomycetes</taxon>
        <taxon>Agaricomycetidae</taxon>
        <taxon>Agaricales</taxon>
        <taxon>Pleurotineae</taxon>
        <taxon>Pleurotaceae</taxon>
        <taxon>Hohenbuehelia</taxon>
    </lineage>
</organism>
<evidence type="ECO:0000256" key="1">
    <source>
        <dbReference type="SAM" id="MobiDB-lite"/>
    </source>
</evidence>
<feature type="region of interest" description="Disordered" evidence="1">
    <location>
        <begin position="78"/>
        <end position="128"/>
    </location>
</feature>
<dbReference type="EMBL" id="JASNQZ010000012">
    <property type="protein sequence ID" value="KAL0950424.1"/>
    <property type="molecule type" value="Genomic_DNA"/>
</dbReference>
<sequence length="128" mass="14470">MRRRGTVACPCTLQLTPMHSCNIAKVPLRMARTHMSKSLTQAPVSFMARSELHSSAARARPLSTEQDFDKQEVGFIEKNEQQKAMQKEEGSKGREPGETTINLDKKARVMREKTLKPAQETEEKQNAK</sequence>
<name>A0ABR3J462_9AGAR</name>
<accession>A0ABR3J462</accession>
<comment type="caution">
    <text evidence="2">The sequence shown here is derived from an EMBL/GenBank/DDBJ whole genome shotgun (WGS) entry which is preliminary data.</text>
</comment>
<dbReference type="Proteomes" id="UP001556367">
    <property type="component" value="Unassembled WGS sequence"/>
</dbReference>
<evidence type="ECO:0000313" key="3">
    <source>
        <dbReference type="Proteomes" id="UP001556367"/>
    </source>
</evidence>
<protein>
    <submittedName>
        <fullName evidence="2">Uncharacterized protein</fullName>
    </submittedName>
</protein>
<reference evidence="3" key="1">
    <citation type="submission" date="2024-06" db="EMBL/GenBank/DDBJ databases">
        <title>Multi-omics analyses provide insights into the biosynthesis of the anticancer antibiotic pleurotin in Hohenbuehelia grisea.</title>
        <authorList>
            <person name="Weaver J.A."/>
            <person name="Alberti F."/>
        </authorList>
    </citation>
    <scope>NUCLEOTIDE SEQUENCE [LARGE SCALE GENOMIC DNA]</scope>
    <source>
        <strain evidence="3">T-177</strain>
    </source>
</reference>
<keyword evidence="3" id="KW-1185">Reference proteome</keyword>
<proteinExistence type="predicted"/>